<dbReference type="STRING" id="1173061.A0A0J9XFA3"/>
<keyword evidence="7 8" id="KW-0324">Glycolysis</keyword>
<dbReference type="Pfam" id="PF03727">
    <property type="entry name" value="Hexokinase_2"/>
    <property type="match status" value="1"/>
</dbReference>
<dbReference type="AlphaFoldDB" id="A0A0J9XFA3"/>
<dbReference type="InterPro" id="IPR043129">
    <property type="entry name" value="ATPase_NBD"/>
</dbReference>
<dbReference type="UniPathway" id="UPA00109">
    <property type="reaction ID" value="UER00180"/>
</dbReference>
<dbReference type="PANTHER" id="PTHR19443:SF30">
    <property type="entry name" value="GLUCOKINASE-1-RELATED"/>
    <property type="match status" value="1"/>
</dbReference>
<keyword evidence="12" id="KW-1185">Reference proteome</keyword>
<dbReference type="GO" id="GO:0006096">
    <property type="term" value="P:glycolytic process"/>
    <property type="evidence" value="ECO:0007669"/>
    <property type="project" value="UniProtKB-UniPathway"/>
</dbReference>
<dbReference type="Pfam" id="PF00349">
    <property type="entry name" value="Hexokinase_1"/>
    <property type="match status" value="1"/>
</dbReference>
<dbReference type="GO" id="GO:0006006">
    <property type="term" value="P:glucose metabolic process"/>
    <property type="evidence" value="ECO:0007669"/>
    <property type="project" value="TreeGrafter"/>
</dbReference>
<evidence type="ECO:0000256" key="8">
    <source>
        <dbReference type="RuleBase" id="RU362007"/>
    </source>
</evidence>
<dbReference type="OrthoDB" id="419537at2759"/>
<dbReference type="InterPro" id="IPR001312">
    <property type="entry name" value="Hexokinase"/>
</dbReference>
<keyword evidence="4 8" id="KW-0547">Nucleotide-binding</keyword>
<dbReference type="GO" id="GO:0005536">
    <property type="term" value="F:D-glucose binding"/>
    <property type="evidence" value="ECO:0007669"/>
    <property type="project" value="InterPro"/>
</dbReference>
<dbReference type="GO" id="GO:0005524">
    <property type="term" value="F:ATP binding"/>
    <property type="evidence" value="ECO:0007669"/>
    <property type="project" value="UniProtKB-UniRule"/>
</dbReference>
<evidence type="ECO:0000313" key="12">
    <source>
        <dbReference type="Proteomes" id="UP000242525"/>
    </source>
</evidence>
<name>A0A0J9XFA3_GEOCN</name>
<dbReference type="Proteomes" id="UP000242525">
    <property type="component" value="Unassembled WGS sequence"/>
</dbReference>
<evidence type="ECO:0000313" key="11">
    <source>
        <dbReference type="EMBL" id="CDO55939.1"/>
    </source>
</evidence>
<evidence type="ECO:0000256" key="7">
    <source>
        <dbReference type="ARBA" id="ARBA00023152"/>
    </source>
</evidence>
<dbReference type="PRINTS" id="PR00475">
    <property type="entry name" value="HEXOKINASE"/>
</dbReference>
<dbReference type="GO" id="GO:0005829">
    <property type="term" value="C:cytosol"/>
    <property type="evidence" value="ECO:0007669"/>
    <property type="project" value="TreeGrafter"/>
</dbReference>
<keyword evidence="5 8" id="KW-0418">Kinase</keyword>
<evidence type="ECO:0000256" key="1">
    <source>
        <dbReference type="ARBA" id="ARBA00004888"/>
    </source>
</evidence>
<gene>
    <name evidence="11" type="ORF">BN980_GECA13s00549g</name>
</gene>
<dbReference type="PROSITE" id="PS51748">
    <property type="entry name" value="HEXOKINASE_2"/>
    <property type="match status" value="1"/>
</dbReference>
<dbReference type="GO" id="GO:0008865">
    <property type="term" value="F:fructokinase activity"/>
    <property type="evidence" value="ECO:0007669"/>
    <property type="project" value="TreeGrafter"/>
</dbReference>
<protein>
    <recommendedName>
        <fullName evidence="8">Phosphotransferase</fullName>
        <ecNumber evidence="8">2.7.1.-</ecNumber>
    </recommendedName>
</protein>
<evidence type="ECO:0000256" key="4">
    <source>
        <dbReference type="ARBA" id="ARBA00022741"/>
    </source>
</evidence>
<proteinExistence type="inferred from homology"/>
<dbReference type="InterPro" id="IPR022672">
    <property type="entry name" value="Hexokinase_N"/>
</dbReference>
<organism evidence="11 12">
    <name type="scientific">Geotrichum candidum</name>
    <name type="common">Oospora lactis</name>
    <name type="synonym">Dipodascus geotrichum</name>
    <dbReference type="NCBI Taxonomy" id="1173061"/>
    <lineage>
        <taxon>Eukaryota</taxon>
        <taxon>Fungi</taxon>
        <taxon>Dikarya</taxon>
        <taxon>Ascomycota</taxon>
        <taxon>Saccharomycotina</taxon>
        <taxon>Dipodascomycetes</taxon>
        <taxon>Dipodascales</taxon>
        <taxon>Dipodascaceae</taxon>
        <taxon>Geotrichum</taxon>
    </lineage>
</organism>
<dbReference type="EMBL" id="CCBN010000013">
    <property type="protein sequence ID" value="CDO55939.1"/>
    <property type="molecule type" value="Genomic_DNA"/>
</dbReference>
<feature type="domain" description="Hexokinase C-terminal" evidence="10">
    <location>
        <begin position="222"/>
        <end position="473"/>
    </location>
</feature>
<dbReference type="Gene3D" id="3.40.367.20">
    <property type="match status" value="1"/>
</dbReference>
<feature type="domain" description="Hexokinase N-terminal" evidence="9">
    <location>
        <begin position="8"/>
        <end position="212"/>
    </location>
</feature>
<dbReference type="FunFam" id="3.30.420.40:FF:000034">
    <property type="entry name" value="Phosphotransferase"/>
    <property type="match status" value="1"/>
</dbReference>
<evidence type="ECO:0000256" key="3">
    <source>
        <dbReference type="ARBA" id="ARBA00022679"/>
    </source>
</evidence>
<sequence length="474" mass="52072">MASIIEKAQNIANEFALPEGFLDEAVDWFVEQAKTGLEKPTDRGLPMIPAFVTSVPSGKEKGTFLAIDLGGTNFRVCSITLNGDSTFSILQEKEAIPDSLMKSTSKVFISHLVDRIEKFLRKHHCDKLEHARKQDGTVTKEFKLGFTFSFPVNQTAINRGTLIRWTKGYDIKDMVGKDVVVLVQDEIDERRLPVHIAALVNDTVGTLMSRAYTKPTGGQTLIGCIFGTGTNGAYSEKVSHIPKFTATHPNYLETATSKIMLVNTEWGSFDNDLKVLPNTRYDIQVNLNSPNPNYHMFEKRVSGMFLGELLRLCLVELFEAGDIFVAEKDSFNLDALFTPWSLDTSVPSLIDGDGSTDLIKTAEVLKKHLGLHATTLEERQAVQLLSKAIGRRSAHLSSIPCAGLILHTHAMRKFDIIDIGADGSVVEFYPNFRPMMHEALSSITKIGVEGNAKIHIGNAKDGSGIGAALCALMG</sequence>
<dbReference type="InterPro" id="IPR022673">
    <property type="entry name" value="Hexokinase_C"/>
</dbReference>
<accession>A0A0J9XFA3</accession>
<comment type="pathway">
    <text evidence="1">Carbohydrate degradation; glycolysis; D-glyceraldehyde 3-phosphate and glycerone phosphate from D-glucose: step 1/4.</text>
</comment>
<dbReference type="PANTHER" id="PTHR19443">
    <property type="entry name" value="HEXOKINASE"/>
    <property type="match status" value="1"/>
</dbReference>
<dbReference type="SUPFAM" id="SSF53067">
    <property type="entry name" value="Actin-like ATPase domain"/>
    <property type="match status" value="2"/>
</dbReference>
<reference evidence="11" key="1">
    <citation type="submission" date="2014-03" db="EMBL/GenBank/DDBJ databases">
        <authorList>
            <person name="Casaregola S."/>
        </authorList>
    </citation>
    <scope>NUCLEOTIDE SEQUENCE [LARGE SCALE GENOMIC DNA]</scope>
    <source>
        <strain evidence="11">CLIB 918</strain>
    </source>
</reference>
<keyword evidence="6 8" id="KW-0067">ATP-binding</keyword>
<dbReference type="GO" id="GO:0004340">
    <property type="term" value="F:glucokinase activity"/>
    <property type="evidence" value="ECO:0007669"/>
    <property type="project" value="TreeGrafter"/>
</dbReference>
<evidence type="ECO:0000259" key="10">
    <source>
        <dbReference type="Pfam" id="PF03727"/>
    </source>
</evidence>
<evidence type="ECO:0000259" key="9">
    <source>
        <dbReference type="Pfam" id="PF00349"/>
    </source>
</evidence>
<dbReference type="EC" id="2.7.1.-" evidence="8"/>
<comment type="similarity">
    <text evidence="2 8">Belongs to the hexokinase family.</text>
</comment>
<evidence type="ECO:0000256" key="5">
    <source>
        <dbReference type="ARBA" id="ARBA00022777"/>
    </source>
</evidence>
<dbReference type="Gene3D" id="3.30.420.40">
    <property type="match status" value="1"/>
</dbReference>
<keyword evidence="3 8" id="KW-0808">Transferase</keyword>
<dbReference type="GO" id="GO:0005739">
    <property type="term" value="C:mitochondrion"/>
    <property type="evidence" value="ECO:0007669"/>
    <property type="project" value="TreeGrafter"/>
</dbReference>
<dbReference type="GO" id="GO:0001678">
    <property type="term" value="P:intracellular glucose homeostasis"/>
    <property type="evidence" value="ECO:0007669"/>
    <property type="project" value="InterPro"/>
</dbReference>
<evidence type="ECO:0000256" key="6">
    <source>
        <dbReference type="ARBA" id="ARBA00022840"/>
    </source>
</evidence>
<evidence type="ECO:0000256" key="2">
    <source>
        <dbReference type="ARBA" id="ARBA00009225"/>
    </source>
</evidence>
<comment type="caution">
    <text evidence="11">The sequence shown here is derived from an EMBL/GenBank/DDBJ whole genome shotgun (WGS) entry which is preliminary data.</text>
</comment>